<keyword evidence="2 6" id="KW-0808">Transferase</keyword>
<dbReference type="AlphaFoldDB" id="A0A451A6E2"/>
<evidence type="ECO:0000313" key="6">
    <source>
        <dbReference type="EMBL" id="VFK61605.1"/>
    </source>
</evidence>
<proteinExistence type="inferred from homology"/>
<dbReference type="InterPro" id="IPR008278">
    <property type="entry name" value="4-PPantetheinyl_Trfase_dom"/>
</dbReference>
<sequence length="281" mass="32535">MKIPKSYDNTMPLFSKSTNFLPSPLRFESPSDPGLPADEVHVWRVSLNLPEKQVRTLREILHEDELQRADRFQFSEHRRHFIVARGVLRMLLGRYLCKSPVQIGFEYNRYGKPFLGNRNPDLYLEGFPGCVTADDTKDDTLEFNLSHSGRTALYAFSRNRKVGIDVEWTSRRIDDIEQIVRRFFSPQEVEVFSKLPEPLKRKAFLICWTRKEAYIKAQGKGLSIELDGFDVMPRLGETTWMTLDAGQGGCWTIRTFVSDGDYIAAVAAEGKEWVMRCWQWG</sequence>
<dbReference type="GO" id="GO:0019878">
    <property type="term" value="P:lysine biosynthetic process via aminoadipic acid"/>
    <property type="evidence" value="ECO:0007669"/>
    <property type="project" value="TreeGrafter"/>
</dbReference>
<dbReference type="Pfam" id="PF22624">
    <property type="entry name" value="AASDHPPT_N"/>
    <property type="match status" value="1"/>
</dbReference>
<feature type="domain" description="4'-phosphopantetheinyl transferase N-terminal" evidence="4">
    <location>
        <begin position="52"/>
        <end position="155"/>
    </location>
</feature>
<evidence type="ECO:0000256" key="1">
    <source>
        <dbReference type="ARBA" id="ARBA00010990"/>
    </source>
</evidence>
<dbReference type="GO" id="GO:0005829">
    <property type="term" value="C:cytosol"/>
    <property type="evidence" value="ECO:0007669"/>
    <property type="project" value="TreeGrafter"/>
</dbReference>
<evidence type="ECO:0000313" key="7">
    <source>
        <dbReference type="EMBL" id="VFK70430.1"/>
    </source>
</evidence>
<dbReference type="Gene3D" id="3.90.470.20">
    <property type="entry name" value="4'-phosphopantetheinyl transferase domain"/>
    <property type="match status" value="2"/>
</dbReference>
<dbReference type="GO" id="GO:0000287">
    <property type="term" value="F:magnesium ion binding"/>
    <property type="evidence" value="ECO:0007669"/>
    <property type="project" value="InterPro"/>
</dbReference>
<dbReference type="EMBL" id="CAADFV010000265">
    <property type="protein sequence ID" value="VFK70430.1"/>
    <property type="molecule type" value="Genomic_DNA"/>
</dbReference>
<evidence type="ECO:0000259" key="3">
    <source>
        <dbReference type="Pfam" id="PF01648"/>
    </source>
</evidence>
<dbReference type="EMBL" id="CAADFX010000120">
    <property type="protein sequence ID" value="VFK60317.1"/>
    <property type="molecule type" value="Genomic_DNA"/>
</dbReference>
<dbReference type="InterPro" id="IPR050559">
    <property type="entry name" value="P-Pant_transferase_sf"/>
</dbReference>
<organism evidence="6">
    <name type="scientific">Candidatus Kentrum sp. TUN</name>
    <dbReference type="NCBI Taxonomy" id="2126343"/>
    <lineage>
        <taxon>Bacteria</taxon>
        <taxon>Pseudomonadati</taxon>
        <taxon>Pseudomonadota</taxon>
        <taxon>Gammaproteobacteria</taxon>
        <taxon>Candidatus Kentrum</taxon>
    </lineage>
</organism>
<name>A0A451A6E2_9GAMM</name>
<dbReference type="InterPro" id="IPR055066">
    <property type="entry name" value="AASDHPPT_N"/>
</dbReference>
<evidence type="ECO:0000256" key="2">
    <source>
        <dbReference type="ARBA" id="ARBA00022679"/>
    </source>
</evidence>
<dbReference type="PANTHER" id="PTHR12215:SF10">
    <property type="entry name" value="L-AMINOADIPATE-SEMIALDEHYDE DEHYDROGENASE-PHOSPHOPANTETHEINYL TRANSFERASE"/>
    <property type="match status" value="1"/>
</dbReference>
<evidence type="ECO:0000259" key="4">
    <source>
        <dbReference type="Pfam" id="PF22624"/>
    </source>
</evidence>
<dbReference type="InterPro" id="IPR037143">
    <property type="entry name" value="4-PPantetheinyl_Trfase_dom_sf"/>
</dbReference>
<dbReference type="SUPFAM" id="SSF56214">
    <property type="entry name" value="4'-phosphopantetheinyl transferase"/>
    <property type="match status" value="2"/>
</dbReference>
<dbReference type="PANTHER" id="PTHR12215">
    <property type="entry name" value="PHOSPHOPANTETHEINE TRANSFERASE"/>
    <property type="match status" value="1"/>
</dbReference>
<reference evidence="6" key="1">
    <citation type="submission" date="2019-02" db="EMBL/GenBank/DDBJ databases">
        <authorList>
            <person name="Gruber-Vodicka R. H."/>
            <person name="Seah K. B. B."/>
        </authorList>
    </citation>
    <scope>NUCLEOTIDE SEQUENCE</scope>
    <source>
        <strain evidence="5">BECK_BY1</strain>
        <strain evidence="7">BECK_BY2</strain>
        <strain evidence="6">BECK_BY3</strain>
    </source>
</reference>
<comment type="similarity">
    <text evidence="1">Belongs to the P-Pant transferase superfamily. Gsp/Sfp/HetI/AcpT family.</text>
</comment>
<dbReference type="GO" id="GO:0008897">
    <property type="term" value="F:holo-[acyl-carrier-protein] synthase activity"/>
    <property type="evidence" value="ECO:0007669"/>
    <property type="project" value="InterPro"/>
</dbReference>
<dbReference type="Pfam" id="PF01648">
    <property type="entry name" value="ACPS"/>
    <property type="match status" value="1"/>
</dbReference>
<feature type="domain" description="4'-phosphopantetheinyl transferase" evidence="3">
    <location>
        <begin position="162"/>
        <end position="267"/>
    </location>
</feature>
<protein>
    <submittedName>
        <fullName evidence="6">4'-phosphopantetheinyl transferase</fullName>
    </submittedName>
</protein>
<evidence type="ECO:0000313" key="5">
    <source>
        <dbReference type="EMBL" id="VFK60317.1"/>
    </source>
</evidence>
<dbReference type="EMBL" id="CAADFY010000263">
    <property type="protein sequence ID" value="VFK61605.1"/>
    <property type="molecule type" value="Genomic_DNA"/>
</dbReference>
<gene>
    <name evidence="5" type="ORF">BECKTUN1418D_GA0071000_112012</name>
    <name evidence="7" type="ORF">BECKTUN1418E_GA0071001_12651</name>
    <name evidence="6" type="ORF">BECKTUN1418F_GA0071002_12631</name>
</gene>
<accession>A0A451A6E2</accession>